<dbReference type="InterPro" id="IPR000182">
    <property type="entry name" value="GNAT_dom"/>
</dbReference>
<dbReference type="Gene3D" id="3.40.630.30">
    <property type="match status" value="1"/>
</dbReference>
<feature type="domain" description="N-acetyltransferase" evidence="1">
    <location>
        <begin position="5"/>
        <end position="139"/>
    </location>
</feature>
<evidence type="ECO:0000313" key="2">
    <source>
        <dbReference type="EMBL" id="RFT06684.1"/>
    </source>
</evidence>
<dbReference type="AlphaFoldDB" id="A0A3E2B3X1"/>
<keyword evidence="2" id="KW-0808">Transferase</keyword>
<sequence length="139" mass="15884">MEDSVQIKKFEFSDIPQFGDLCDDSEWYSPQVKATTGALLRYKEYRDNCFVAYEGTELVGFIYGGVLCDTLYPQFMFVKEKNRKAGIGKRLMSALEESSHCGVSLIFYHKTLESHYQNEGYEVGTELRVAIKELLPPQG</sequence>
<evidence type="ECO:0000259" key="1">
    <source>
        <dbReference type="PROSITE" id="PS51186"/>
    </source>
</evidence>
<organism evidence="2 3">
    <name type="scientific">Evtepia gabavorous</name>
    <dbReference type="NCBI Taxonomy" id="2211183"/>
    <lineage>
        <taxon>Bacteria</taxon>
        <taxon>Bacillati</taxon>
        <taxon>Bacillota</taxon>
        <taxon>Clostridia</taxon>
        <taxon>Eubacteriales</taxon>
        <taxon>Evtepia</taxon>
    </lineage>
</organism>
<dbReference type="RefSeq" id="WP_117142068.1">
    <property type="nucleotide sequence ID" value="NZ_CAKXKJ010000002.1"/>
</dbReference>
<dbReference type="EMBL" id="QQRQ01000007">
    <property type="protein sequence ID" value="RFT06684.1"/>
    <property type="molecule type" value="Genomic_DNA"/>
</dbReference>
<accession>A0A3E2B3X1</accession>
<dbReference type="CDD" id="cd04301">
    <property type="entry name" value="NAT_SF"/>
    <property type="match status" value="1"/>
</dbReference>
<name>A0A3E2B3X1_9FIRM</name>
<dbReference type="SUPFAM" id="SSF55729">
    <property type="entry name" value="Acyl-CoA N-acyltransferases (Nat)"/>
    <property type="match status" value="1"/>
</dbReference>
<reference evidence="2 3" key="1">
    <citation type="submission" date="2018-07" db="EMBL/GenBank/DDBJ databases">
        <title>GABA Modulating Bacteria of the Human Gut Microbiota.</title>
        <authorList>
            <person name="Strandwitz P."/>
            <person name="Kim K.H."/>
            <person name="Terekhova D."/>
            <person name="Liu J.K."/>
            <person name="Sharma A."/>
            <person name="Levering J."/>
            <person name="Mcdonald D."/>
            <person name="Dietrich D."/>
            <person name="Ramadhar T.R."/>
            <person name="Lekbua A."/>
            <person name="Mroue N."/>
            <person name="Liston C."/>
            <person name="Stewart E.J."/>
            <person name="Dubin M.J."/>
            <person name="Zengler K."/>
            <person name="Knight R."/>
            <person name="Gilbert J.A."/>
            <person name="Clardy J."/>
            <person name="Lewis K."/>
        </authorList>
    </citation>
    <scope>NUCLEOTIDE SEQUENCE [LARGE SCALE GENOMIC DNA]</scope>
    <source>
        <strain evidence="2 3">KLE1738</strain>
    </source>
</reference>
<gene>
    <name evidence="2" type="ORF">DV520_05600</name>
</gene>
<dbReference type="GO" id="GO:0016747">
    <property type="term" value="F:acyltransferase activity, transferring groups other than amino-acyl groups"/>
    <property type="evidence" value="ECO:0007669"/>
    <property type="project" value="InterPro"/>
</dbReference>
<proteinExistence type="predicted"/>
<dbReference type="GeneID" id="97995208"/>
<dbReference type="OrthoDB" id="9795206at2"/>
<dbReference type="Proteomes" id="UP000260649">
    <property type="component" value="Unassembled WGS sequence"/>
</dbReference>
<dbReference type="PROSITE" id="PS51186">
    <property type="entry name" value="GNAT"/>
    <property type="match status" value="1"/>
</dbReference>
<comment type="caution">
    <text evidence="2">The sequence shown here is derived from an EMBL/GenBank/DDBJ whole genome shotgun (WGS) entry which is preliminary data.</text>
</comment>
<keyword evidence="3" id="KW-1185">Reference proteome</keyword>
<protein>
    <submittedName>
        <fullName evidence="2">N-acetyltransferase</fullName>
    </submittedName>
</protein>
<dbReference type="InterPro" id="IPR016181">
    <property type="entry name" value="Acyl_CoA_acyltransferase"/>
</dbReference>
<dbReference type="Pfam" id="PF13508">
    <property type="entry name" value="Acetyltransf_7"/>
    <property type="match status" value="1"/>
</dbReference>
<evidence type="ECO:0000313" key="3">
    <source>
        <dbReference type="Proteomes" id="UP000260649"/>
    </source>
</evidence>